<organism evidence="2 3">
    <name type="scientific">Characodon lateralis</name>
    <dbReference type="NCBI Taxonomy" id="208331"/>
    <lineage>
        <taxon>Eukaryota</taxon>
        <taxon>Metazoa</taxon>
        <taxon>Chordata</taxon>
        <taxon>Craniata</taxon>
        <taxon>Vertebrata</taxon>
        <taxon>Euteleostomi</taxon>
        <taxon>Actinopterygii</taxon>
        <taxon>Neopterygii</taxon>
        <taxon>Teleostei</taxon>
        <taxon>Neoteleostei</taxon>
        <taxon>Acanthomorphata</taxon>
        <taxon>Ovalentaria</taxon>
        <taxon>Atherinomorphae</taxon>
        <taxon>Cyprinodontiformes</taxon>
        <taxon>Goodeidae</taxon>
        <taxon>Characodon</taxon>
    </lineage>
</organism>
<reference evidence="2 3" key="1">
    <citation type="submission" date="2021-06" db="EMBL/GenBank/DDBJ databases">
        <authorList>
            <person name="Palmer J.M."/>
        </authorList>
    </citation>
    <scope>NUCLEOTIDE SEQUENCE [LARGE SCALE GENOMIC DNA]</scope>
    <source>
        <strain evidence="2 3">CL_MEX2019</strain>
        <tissue evidence="2">Muscle</tissue>
    </source>
</reference>
<feature type="region of interest" description="Disordered" evidence="1">
    <location>
        <begin position="1"/>
        <end position="48"/>
    </location>
</feature>
<evidence type="ECO:0000313" key="3">
    <source>
        <dbReference type="Proteomes" id="UP001352852"/>
    </source>
</evidence>
<dbReference type="EMBL" id="JAHUTJ010040469">
    <property type="protein sequence ID" value="MED6279357.1"/>
    <property type="molecule type" value="Genomic_DNA"/>
</dbReference>
<proteinExistence type="predicted"/>
<name>A0ABU7DWD6_9TELE</name>
<sequence>GELPCVKPTPCPASPTEARLDGRETPPLSPGRRRCRLPPRGKGPAKVHLRSSVDLVDQFPGDHWNQMKHGRNSTITIESKELKDSNTGAIEMPWNLFRGSRSWEITMLEPEYNHSTGPSQNISIL</sequence>
<feature type="non-terminal residue" evidence="2">
    <location>
        <position position="1"/>
    </location>
</feature>
<accession>A0ABU7DWD6</accession>
<feature type="compositionally biased region" description="Basic residues" evidence="1">
    <location>
        <begin position="31"/>
        <end position="48"/>
    </location>
</feature>
<comment type="caution">
    <text evidence="2">The sequence shown here is derived from an EMBL/GenBank/DDBJ whole genome shotgun (WGS) entry which is preliminary data.</text>
</comment>
<gene>
    <name evidence="2" type="ORF">CHARACLAT_033610</name>
</gene>
<dbReference type="Proteomes" id="UP001352852">
    <property type="component" value="Unassembled WGS sequence"/>
</dbReference>
<evidence type="ECO:0000256" key="1">
    <source>
        <dbReference type="SAM" id="MobiDB-lite"/>
    </source>
</evidence>
<evidence type="ECO:0000313" key="2">
    <source>
        <dbReference type="EMBL" id="MED6279357.1"/>
    </source>
</evidence>
<keyword evidence="3" id="KW-1185">Reference proteome</keyword>
<protein>
    <submittedName>
        <fullName evidence="2">Uncharacterized protein</fullName>
    </submittedName>
</protein>